<evidence type="ECO:0000313" key="2">
    <source>
        <dbReference type="EMBL" id="MDQ0892804.1"/>
    </source>
</evidence>
<sequence length="124" mass="13514">MNTAAQVLTIVEGLVLIGVGVLEAFAFRNQRFRRLFLIRPEDTETVRLWVVNAGFSDIVWGVGALSGVVLVNLGQEQVGRALVIFVSIAMIVLGFVLLFTELGLWKTAATQVLLPVLVLVAMSF</sequence>
<reference evidence="2 3" key="1">
    <citation type="submission" date="2023-07" db="EMBL/GenBank/DDBJ databases">
        <title>Comparative genomics of wheat-associated soil bacteria to identify genetic determinants of phenazine resistance.</title>
        <authorList>
            <person name="Mouncey N."/>
        </authorList>
    </citation>
    <scope>NUCLEOTIDE SEQUENCE [LARGE SCALE GENOMIC DNA]</scope>
    <source>
        <strain evidence="2 3">V3I3</strain>
    </source>
</reference>
<name>A0ABU0R403_9MICO</name>
<dbReference type="Proteomes" id="UP001239083">
    <property type="component" value="Unassembled WGS sequence"/>
</dbReference>
<proteinExistence type="predicted"/>
<dbReference type="Pfam" id="PF06993">
    <property type="entry name" value="DUF1304"/>
    <property type="match status" value="1"/>
</dbReference>
<dbReference type="EMBL" id="JAUSYY010000001">
    <property type="protein sequence ID" value="MDQ0892804.1"/>
    <property type="molecule type" value="Genomic_DNA"/>
</dbReference>
<keyword evidence="1" id="KW-1133">Transmembrane helix</keyword>
<feature type="transmembrane region" description="Helical" evidence="1">
    <location>
        <begin position="77"/>
        <end position="99"/>
    </location>
</feature>
<dbReference type="InterPro" id="IPR009732">
    <property type="entry name" value="DUF1304"/>
</dbReference>
<comment type="caution">
    <text evidence="2">The sequence shown here is derived from an EMBL/GenBank/DDBJ whole genome shotgun (WGS) entry which is preliminary data.</text>
</comment>
<evidence type="ECO:0000313" key="3">
    <source>
        <dbReference type="Proteomes" id="UP001239083"/>
    </source>
</evidence>
<organism evidence="2 3">
    <name type="scientific">Agromyces ramosus</name>
    <dbReference type="NCBI Taxonomy" id="33879"/>
    <lineage>
        <taxon>Bacteria</taxon>
        <taxon>Bacillati</taxon>
        <taxon>Actinomycetota</taxon>
        <taxon>Actinomycetes</taxon>
        <taxon>Micrococcales</taxon>
        <taxon>Microbacteriaceae</taxon>
        <taxon>Agromyces</taxon>
    </lineage>
</organism>
<evidence type="ECO:0000256" key="1">
    <source>
        <dbReference type="SAM" id="Phobius"/>
    </source>
</evidence>
<gene>
    <name evidence="2" type="ORF">QFZ26_000359</name>
</gene>
<protein>
    <submittedName>
        <fullName evidence="2">Membrane protein</fullName>
    </submittedName>
</protein>
<keyword evidence="3" id="KW-1185">Reference proteome</keyword>
<accession>A0ABU0R403</accession>
<keyword evidence="1" id="KW-0472">Membrane</keyword>
<feature type="transmembrane region" description="Helical" evidence="1">
    <location>
        <begin position="6"/>
        <end position="27"/>
    </location>
</feature>
<feature type="transmembrane region" description="Helical" evidence="1">
    <location>
        <begin position="48"/>
        <end position="71"/>
    </location>
</feature>
<dbReference type="RefSeq" id="WP_307038783.1">
    <property type="nucleotide sequence ID" value="NZ_JAUSYY010000001.1"/>
</dbReference>
<keyword evidence="1" id="KW-0812">Transmembrane</keyword>